<dbReference type="EMBL" id="JAUOZU010000023">
    <property type="protein sequence ID" value="MDO6966877.1"/>
    <property type="molecule type" value="Genomic_DNA"/>
</dbReference>
<organism evidence="2 3">
    <name type="scientific">Rhizobium alvei</name>
    <dbReference type="NCBI Taxonomy" id="1132659"/>
    <lineage>
        <taxon>Bacteria</taxon>
        <taxon>Pseudomonadati</taxon>
        <taxon>Pseudomonadota</taxon>
        <taxon>Alphaproteobacteria</taxon>
        <taxon>Hyphomicrobiales</taxon>
        <taxon>Rhizobiaceae</taxon>
        <taxon>Rhizobium/Agrobacterium group</taxon>
        <taxon>Rhizobium</taxon>
    </lineage>
</organism>
<keyword evidence="1" id="KW-1133">Transmembrane helix</keyword>
<evidence type="ECO:0008006" key="4">
    <source>
        <dbReference type="Google" id="ProtNLM"/>
    </source>
</evidence>
<feature type="transmembrane region" description="Helical" evidence="1">
    <location>
        <begin position="30"/>
        <end position="49"/>
    </location>
</feature>
<dbReference type="Proteomes" id="UP001174932">
    <property type="component" value="Unassembled WGS sequence"/>
</dbReference>
<evidence type="ECO:0000256" key="1">
    <source>
        <dbReference type="SAM" id="Phobius"/>
    </source>
</evidence>
<accession>A0ABT8YU70</accession>
<feature type="transmembrane region" description="Helical" evidence="1">
    <location>
        <begin position="6"/>
        <end position="23"/>
    </location>
</feature>
<gene>
    <name evidence="2" type="ORF">Q4481_23225</name>
</gene>
<dbReference type="RefSeq" id="WP_304378806.1">
    <property type="nucleotide sequence ID" value="NZ_JAUOZU010000023.1"/>
</dbReference>
<proteinExistence type="predicted"/>
<keyword evidence="1" id="KW-0812">Transmembrane</keyword>
<evidence type="ECO:0000313" key="3">
    <source>
        <dbReference type="Proteomes" id="UP001174932"/>
    </source>
</evidence>
<keyword evidence="3" id="KW-1185">Reference proteome</keyword>
<reference evidence="2" key="1">
    <citation type="journal article" date="2015" name="Int. J. Syst. Evol. Microbiol.">
        <title>Rhizobium alvei sp. nov., isolated from a freshwater river.</title>
        <authorList>
            <person name="Sheu S.Y."/>
            <person name="Huang H.W."/>
            <person name="Young C.C."/>
            <person name="Chen W.M."/>
        </authorList>
    </citation>
    <scope>NUCLEOTIDE SEQUENCE</scope>
    <source>
        <strain evidence="2">TNR-22</strain>
    </source>
</reference>
<reference evidence="2" key="2">
    <citation type="submission" date="2023-07" db="EMBL/GenBank/DDBJ databases">
        <authorList>
            <person name="Shen H."/>
        </authorList>
    </citation>
    <scope>NUCLEOTIDE SEQUENCE</scope>
    <source>
        <strain evidence="2">TNR-22</strain>
    </source>
</reference>
<evidence type="ECO:0000313" key="2">
    <source>
        <dbReference type="EMBL" id="MDO6966877.1"/>
    </source>
</evidence>
<comment type="caution">
    <text evidence="2">The sequence shown here is derived from an EMBL/GenBank/DDBJ whole genome shotgun (WGS) entry which is preliminary data.</text>
</comment>
<name>A0ABT8YU70_9HYPH</name>
<sequence length="51" mass="5344">MTDAQIGLVVAAPIIVGFSILLHRMGVLQGYSTIIAVSAACLIATILYVQQ</sequence>
<keyword evidence="1" id="KW-0472">Membrane</keyword>
<protein>
    <recommendedName>
        <fullName evidence="4">L-lactate permease</fullName>
    </recommendedName>
</protein>